<proteinExistence type="predicted"/>
<feature type="region of interest" description="Disordered" evidence="4">
    <location>
        <begin position="1"/>
        <end position="25"/>
    </location>
</feature>
<dbReference type="Pfam" id="PF00440">
    <property type="entry name" value="TetR_N"/>
    <property type="match status" value="1"/>
</dbReference>
<dbReference type="Proteomes" id="UP001239215">
    <property type="component" value="Unassembled WGS sequence"/>
</dbReference>
<dbReference type="InterPro" id="IPR001647">
    <property type="entry name" value="HTH_TetR"/>
</dbReference>
<sequence length="233" mass="25515">MPLRHSCAAPHQPIRGPAVNEPERPRRRYVSPLRAAALEATHGRIIASARELFATLGYQATTLAAIAEAAGVSVPRVNLSGSKAHLLVEAYQRTISDQADVRPITDEPTIQRIMALPTEEALTTYVAWLADHHAQSVRLWFALRDASSLDPEAAALFETISARDDDACAAGVTWAAERGLLTGDVPAADRACTWSVLASAEVYHRYVERHGWTPEQYGAWVRQALDRLVFDLA</sequence>
<gene>
    <name evidence="6" type="ORF">QE405_000576</name>
</gene>
<dbReference type="SUPFAM" id="SSF46689">
    <property type="entry name" value="Homeodomain-like"/>
    <property type="match status" value="1"/>
</dbReference>
<keyword evidence="2" id="KW-0238">DNA-binding</keyword>
<comment type="caution">
    <text evidence="6">The sequence shown here is derived from an EMBL/GenBank/DDBJ whole genome shotgun (WGS) entry which is preliminary data.</text>
</comment>
<dbReference type="GO" id="GO:0003700">
    <property type="term" value="F:DNA-binding transcription factor activity"/>
    <property type="evidence" value="ECO:0007669"/>
    <property type="project" value="TreeGrafter"/>
</dbReference>
<dbReference type="PANTHER" id="PTHR30055:SF234">
    <property type="entry name" value="HTH-TYPE TRANSCRIPTIONAL REGULATOR BETI"/>
    <property type="match status" value="1"/>
</dbReference>
<evidence type="ECO:0000313" key="7">
    <source>
        <dbReference type="Proteomes" id="UP001239215"/>
    </source>
</evidence>
<organism evidence="6 7">
    <name type="scientific">Nocardioides zeae</name>
    <dbReference type="NCBI Taxonomy" id="1457234"/>
    <lineage>
        <taxon>Bacteria</taxon>
        <taxon>Bacillati</taxon>
        <taxon>Actinomycetota</taxon>
        <taxon>Actinomycetes</taxon>
        <taxon>Propionibacteriales</taxon>
        <taxon>Nocardioidaceae</taxon>
        <taxon>Nocardioides</taxon>
    </lineage>
</organism>
<evidence type="ECO:0000256" key="4">
    <source>
        <dbReference type="SAM" id="MobiDB-lite"/>
    </source>
</evidence>
<keyword evidence="1" id="KW-0805">Transcription regulation</keyword>
<name>A0AAJ1U310_9ACTN</name>
<dbReference type="Gene3D" id="1.10.357.10">
    <property type="entry name" value="Tetracycline Repressor, domain 2"/>
    <property type="match status" value="1"/>
</dbReference>
<accession>A0AAJ1U310</accession>
<dbReference type="EMBL" id="JAUTAN010000001">
    <property type="protein sequence ID" value="MDQ1103292.1"/>
    <property type="molecule type" value="Genomic_DNA"/>
</dbReference>
<dbReference type="GO" id="GO:0000976">
    <property type="term" value="F:transcription cis-regulatory region binding"/>
    <property type="evidence" value="ECO:0007669"/>
    <property type="project" value="TreeGrafter"/>
</dbReference>
<dbReference type="AlphaFoldDB" id="A0AAJ1U310"/>
<dbReference type="InterPro" id="IPR050109">
    <property type="entry name" value="HTH-type_TetR-like_transc_reg"/>
</dbReference>
<feature type="domain" description="HTH tetR-type" evidence="5">
    <location>
        <begin position="45"/>
        <end position="77"/>
    </location>
</feature>
<keyword evidence="3" id="KW-0804">Transcription</keyword>
<evidence type="ECO:0000256" key="3">
    <source>
        <dbReference type="ARBA" id="ARBA00023163"/>
    </source>
</evidence>
<evidence type="ECO:0000256" key="1">
    <source>
        <dbReference type="ARBA" id="ARBA00023015"/>
    </source>
</evidence>
<dbReference type="PANTHER" id="PTHR30055">
    <property type="entry name" value="HTH-TYPE TRANSCRIPTIONAL REGULATOR RUTR"/>
    <property type="match status" value="1"/>
</dbReference>
<dbReference type="InterPro" id="IPR009057">
    <property type="entry name" value="Homeodomain-like_sf"/>
</dbReference>
<dbReference type="InterPro" id="IPR036271">
    <property type="entry name" value="Tet_transcr_reg_TetR-rel_C_sf"/>
</dbReference>
<evidence type="ECO:0000256" key="2">
    <source>
        <dbReference type="ARBA" id="ARBA00023125"/>
    </source>
</evidence>
<dbReference type="SUPFAM" id="SSF48498">
    <property type="entry name" value="Tetracyclin repressor-like, C-terminal domain"/>
    <property type="match status" value="1"/>
</dbReference>
<protein>
    <submittedName>
        <fullName evidence="6">AcrR family transcriptional regulator</fullName>
    </submittedName>
</protein>
<evidence type="ECO:0000259" key="5">
    <source>
        <dbReference type="Pfam" id="PF00440"/>
    </source>
</evidence>
<reference evidence="6" key="1">
    <citation type="submission" date="2023-07" db="EMBL/GenBank/DDBJ databases">
        <title>Functional and genomic diversity of the sorghum phyllosphere microbiome.</title>
        <authorList>
            <person name="Shade A."/>
        </authorList>
    </citation>
    <scope>NUCLEOTIDE SEQUENCE</scope>
    <source>
        <strain evidence="6">SORGH_AS_1067</strain>
    </source>
</reference>
<evidence type="ECO:0000313" key="6">
    <source>
        <dbReference type="EMBL" id="MDQ1103292.1"/>
    </source>
</evidence>